<dbReference type="AlphaFoldDB" id="A0A2S4V906"/>
<reference evidence="3" key="2">
    <citation type="journal article" date="2018" name="BMC Genomics">
        <title>Genomic insights into host adaptation between the wheat stripe rust pathogen (Puccinia striiformis f. sp. tritici) and the barley stripe rust pathogen (Puccinia striiformis f. sp. hordei).</title>
        <authorList>
            <person name="Xia C."/>
            <person name="Wang M."/>
            <person name="Yin C."/>
            <person name="Cornejo O.E."/>
            <person name="Hulbert S.H."/>
            <person name="Chen X."/>
        </authorList>
    </citation>
    <scope>NUCLEOTIDE SEQUENCE [LARGE SCALE GENOMIC DNA]</scope>
    <source>
        <strain evidence="3">93TX-2</strain>
    </source>
</reference>
<dbReference type="PANTHER" id="PTHR28289:SF1">
    <property type="entry name" value="DASH COMPLEX SUBUNIT HSK3"/>
    <property type="match status" value="1"/>
</dbReference>
<dbReference type="EMBL" id="PKSM01000164">
    <property type="protein sequence ID" value="POW06001.1"/>
    <property type="molecule type" value="Genomic_DNA"/>
</dbReference>
<evidence type="ECO:0000313" key="3">
    <source>
        <dbReference type="Proteomes" id="UP000238274"/>
    </source>
</evidence>
<dbReference type="GO" id="GO:0042729">
    <property type="term" value="C:DASH complex"/>
    <property type="evidence" value="ECO:0007669"/>
    <property type="project" value="TreeGrafter"/>
</dbReference>
<evidence type="ECO:0000313" key="2">
    <source>
        <dbReference type="EMBL" id="POW06001.1"/>
    </source>
</evidence>
<accession>A0A2S4V906</accession>
<organism evidence="2 3">
    <name type="scientific">Puccinia striiformis</name>
    <dbReference type="NCBI Taxonomy" id="27350"/>
    <lineage>
        <taxon>Eukaryota</taxon>
        <taxon>Fungi</taxon>
        <taxon>Dikarya</taxon>
        <taxon>Basidiomycota</taxon>
        <taxon>Pucciniomycotina</taxon>
        <taxon>Pucciniomycetes</taxon>
        <taxon>Pucciniales</taxon>
        <taxon>Pucciniaceae</taxon>
        <taxon>Puccinia</taxon>
    </lineage>
</organism>
<keyword evidence="3" id="KW-1185">Reference proteome</keyword>
<dbReference type="GO" id="GO:0008608">
    <property type="term" value="P:attachment of spindle microtubules to kinetochore"/>
    <property type="evidence" value="ECO:0007669"/>
    <property type="project" value="InterPro"/>
</dbReference>
<dbReference type="VEuPathDB" id="FungiDB:PSTT_07095"/>
<name>A0A2S4V906_9BASI</name>
<dbReference type="GO" id="GO:0051010">
    <property type="term" value="F:microtubule plus-end binding"/>
    <property type="evidence" value="ECO:0007669"/>
    <property type="project" value="TreeGrafter"/>
</dbReference>
<dbReference type="VEuPathDB" id="FungiDB:PSHT_10539"/>
<evidence type="ECO:0000256" key="1">
    <source>
        <dbReference type="SAM" id="MobiDB-lite"/>
    </source>
</evidence>
<feature type="region of interest" description="Disordered" evidence="1">
    <location>
        <begin position="1"/>
        <end position="24"/>
    </location>
</feature>
<reference evidence="2 3" key="1">
    <citation type="submission" date="2017-12" db="EMBL/GenBank/DDBJ databases">
        <title>Gene loss provides genomic basis for host adaptation in cereal stripe rust fungi.</title>
        <authorList>
            <person name="Xia C."/>
        </authorList>
    </citation>
    <scope>NUCLEOTIDE SEQUENCE [LARGE SCALE GENOMIC DNA]</scope>
    <source>
        <strain evidence="2 3">93TX-2</strain>
    </source>
</reference>
<sequence length="125" mass="13889">MSYSSRPISSSSHSNSTATTPKQRHLAHLATKLAELSIQTDRLASLCKVNARQHTDQHELAIYYGSMLMATTRVFNLVKVTDPNQTIKTIANLVRTNDGILFIEAEILKSPRVRADLLKDGHGEM</sequence>
<reference evidence="3" key="3">
    <citation type="journal article" date="2018" name="Mol. Plant Microbe Interact.">
        <title>Genome sequence resources for the wheat stripe rust pathogen (Puccinia striiformis f. sp. tritici) and the barley stripe rust pathogen (Puccinia striiformis f. sp. hordei).</title>
        <authorList>
            <person name="Xia C."/>
            <person name="Wang M."/>
            <person name="Yin C."/>
            <person name="Cornejo O.E."/>
            <person name="Hulbert S.H."/>
            <person name="Chen X."/>
        </authorList>
    </citation>
    <scope>NUCLEOTIDE SEQUENCE [LARGE SCALE GENOMIC DNA]</scope>
    <source>
        <strain evidence="3">93TX-2</strain>
    </source>
</reference>
<dbReference type="Proteomes" id="UP000238274">
    <property type="component" value="Unassembled WGS sequence"/>
</dbReference>
<dbReference type="PANTHER" id="PTHR28289">
    <property type="entry name" value="DASH COMPLEX SUBUNIT HSK3"/>
    <property type="match status" value="1"/>
</dbReference>
<gene>
    <name evidence="2" type="ORF">PSHT_10539</name>
</gene>
<protein>
    <submittedName>
        <fullName evidence="2">Uncharacterized protein</fullName>
    </submittedName>
</protein>
<proteinExistence type="predicted"/>
<dbReference type="InterPro" id="IPR042332">
    <property type="entry name" value="Hsk3"/>
</dbReference>
<feature type="compositionally biased region" description="Low complexity" evidence="1">
    <location>
        <begin position="1"/>
        <end position="16"/>
    </location>
</feature>
<comment type="caution">
    <text evidence="2">The sequence shown here is derived from an EMBL/GenBank/DDBJ whole genome shotgun (WGS) entry which is preliminary data.</text>
</comment>